<reference evidence="9" key="1">
    <citation type="submission" date="2007-03" db="EMBL/GenBank/DDBJ databases">
        <title>Complete sequence of chromosome 1 of Burkholderia vietnamiensis G4.</title>
        <authorList>
            <consortium name="US DOE Joint Genome Institute"/>
            <person name="Copeland A."/>
            <person name="Lucas S."/>
            <person name="Lapidus A."/>
            <person name="Barry K."/>
            <person name="Detter J.C."/>
            <person name="Glavina del Rio T."/>
            <person name="Hammon N."/>
            <person name="Israni S."/>
            <person name="Dalin E."/>
            <person name="Tice H."/>
            <person name="Pitluck S."/>
            <person name="Chain P."/>
            <person name="Malfatti S."/>
            <person name="Shin M."/>
            <person name="Vergez L."/>
            <person name="Schmutz J."/>
            <person name="Larimer F."/>
            <person name="Land M."/>
            <person name="Hauser L."/>
            <person name="Kyrpides N."/>
            <person name="Tiedje J."/>
            <person name="Richardson P."/>
        </authorList>
    </citation>
    <scope>NUCLEOTIDE SEQUENCE [LARGE SCALE GENOMIC DNA]</scope>
    <source>
        <strain evidence="9">G4 / LMG 22486</strain>
    </source>
</reference>
<proteinExistence type="inferred from homology"/>
<dbReference type="eggNOG" id="COG2980">
    <property type="taxonomic scope" value="Bacteria"/>
</dbReference>
<dbReference type="PROSITE" id="PS51257">
    <property type="entry name" value="PROKAR_LIPOPROTEIN"/>
    <property type="match status" value="1"/>
</dbReference>
<dbReference type="AlphaFoldDB" id="A4JBI2"/>
<evidence type="ECO:0000313" key="8">
    <source>
        <dbReference type="EMBL" id="ABO53635.1"/>
    </source>
</evidence>
<dbReference type="KEGG" id="bvi:Bcep1808_0623"/>
<dbReference type="PANTHER" id="PTHR38098">
    <property type="entry name" value="LPS-ASSEMBLY LIPOPROTEIN LPTE"/>
    <property type="match status" value="1"/>
</dbReference>
<evidence type="ECO:0000313" key="9">
    <source>
        <dbReference type="Proteomes" id="UP000002287"/>
    </source>
</evidence>
<dbReference type="Proteomes" id="UP000002287">
    <property type="component" value="Chromosome 1"/>
</dbReference>
<dbReference type="GO" id="GO:0015920">
    <property type="term" value="P:lipopolysaccharide transport"/>
    <property type="evidence" value="ECO:0007669"/>
    <property type="project" value="TreeGrafter"/>
</dbReference>
<evidence type="ECO:0000256" key="4">
    <source>
        <dbReference type="ARBA" id="ARBA00023237"/>
    </source>
</evidence>
<dbReference type="Pfam" id="PF04390">
    <property type="entry name" value="LptE"/>
    <property type="match status" value="1"/>
</dbReference>
<dbReference type="GO" id="GO:1990351">
    <property type="term" value="C:transporter complex"/>
    <property type="evidence" value="ECO:0007669"/>
    <property type="project" value="TreeGrafter"/>
</dbReference>
<feature type="chain" id="PRO_5008947211" description="LPS-assembly lipoprotein LptE" evidence="7">
    <location>
        <begin position="24"/>
        <end position="191"/>
    </location>
</feature>
<dbReference type="GO" id="GO:0043165">
    <property type="term" value="P:Gram-negative-bacterium-type cell outer membrane assembly"/>
    <property type="evidence" value="ECO:0007669"/>
    <property type="project" value="UniProtKB-UniRule"/>
</dbReference>
<dbReference type="HAMAP" id="MF_01186">
    <property type="entry name" value="LPS_assembly_LptE"/>
    <property type="match status" value="1"/>
</dbReference>
<evidence type="ECO:0000256" key="3">
    <source>
        <dbReference type="ARBA" id="ARBA00023139"/>
    </source>
</evidence>
<dbReference type="PANTHER" id="PTHR38098:SF1">
    <property type="entry name" value="LPS-ASSEMBLY LIPOPROTEIN LPTE"/>
    <property type="match status" value="1"/>
</dbReference>
<dbReference type="InterPro" id="IPR007485">
    <property type="entry name" value="LPS_assembly_LptE"/>
</dbReference>
<evidence type="ECO:0000256" key="7">
    <source>
        <dbReference type="SAM" id="SignalP"/>
    </source>
</evidence>
<sequence length="191" mass="20642">MHTEGAKVIRRSFLMLAAGSALALSACGFQLRGQQNYAFKHLLIAGAPAPVQARLVRLVEAGSDTKIVKSPDDADAVLSMWESRGQNTLTLNKYGSAQEYALFYTLNYTLTSKDGTVLIPPSAIALNRAMTYSDQYTNAKAQEADILYADMQNDAVDQLMRRLAIVHSLTPAPEDVVPGVAPRAPLPPPPL</sequence>
<comment type="subcellular location">
    <subcellularLocation>
        <location evidence="6">Cell outer membrane</location>
        <topology evidence="6">Lipid-anchor</topology>
    </subcellularLocation>
</comment>
<feature type="signal peptide" evidence="7">
    <location>
        <begin position="1"/>
        <end position="23"/>
    </location>
</feature>
<dbReference type="HOGENOM" id="CLU_103309_0_0_4"/>
<accession>A4JBI2</accession>
<evidence type="ECO:0000256" key="6">
    <source>
        <dbReference type="HAMAP-Rule" id="MF_01186"/>
    </source>
</evidence>
<comment type="subunit">
    <text evidence="6">Component of the lipopolysaccharide transport and assembly complex. Interacts with LptD.</text>
</comment>
<keyword evidence="5 6" id="KW-0449">Lipoprotein</keyword>
<comment type="function">
    <text evidence="6">Together with LptD, is involved in the assembly of lipopolysaccharide (LPS) at the surface of the outer membrane. Required for the proper assembly of LptD. Binds LPS and may serve as the LPS recognition site at the outer membrane.</text>
</comment>
<evidence type="ECO:0000256" key="2">
    <source>
        <dbReference type="ARBA" id="ARBA00023136"/>
    </source>
</evidence>
<evidence type="ECO:0000256" key="5">
    <source>
        <dbReference type="ARBA" id="ARBA00023288"/>
    </source>
</evidence>
<organism evidence="8 9">
    <name type="scientific">Burkholderia vietnamiensis (strain G4 / LMG 22486)</name>
    <name type="common">Burkholderia cepacia (strain R1808)</name>
    <dbReference type="NCBI Taxonomy" id="269482"/>
    <lineage>
        <taxon>Bacteria</taxon>
        <taxon>Pseudomonadati</taxon>
        <taxon>Pseudomonadota</taxon>
        <taxon>Betaproteobacteria</taxon>
        <taxon>Burkholderiales</taxon>
        <taxon>Burkholderiaceae</taxon>
        <taxon>Burkholderia</taxon>
        <taxon>Burkholderia cepacia complex</taxon>
    </lineage>
</organism>
<gene>
    <name evidence="6" type="primary">lptE</name>
    <name evidence="8" type="ordered locus">Bcep1808_0623</name>
</gene>
<evidence type="ECO:0000256" key="1">
    <source>
        <dbReference type="ARBA" id="ARBA00022729"/>
    </source>
</evidence>
<keyword evidence="4 6" id="KW-0998">Cell outer membrane</keyword>
<keyword evidence="1 6" id="KW-0732">Signal</keyword>
<dbReference type="Gene3D" id="3.30.160.150">
    <property type="entry name" value="Lipoprotein like domain"/>
    <property type="match status" value="1"/>
</dbReference>
<keyword evidence="2 6" id="KW-0472">Membrane</keyword>
<dbReference type="EMBL" id="CP000614">
    <property type="protein sequence ID" value="ABO53635.1"/>
    <property type="molecule type" value="Genomic_DNA"/>
</dbReference>
<protein>
    <recommendedName>
        <fullName evidence="6">LPS-assembly lipoprotein LptE</fullName>
    </recommendedName>
</protein>
<keyword evidence="3 6" id="KW-0564">Palmitate</keyword>
<dbReference type="GO" id="GO:0001530">
    <property type="term" value="F:lipopolysaccharide binding"/>
    <property type="evidence" value="ECO:0007669"/>
    <property type="project" value="TreeGrafter"/>
</dbReference>
<comment type="similarity">
    <text evidence="6">Belongs to the LptE lipoprotein family.</text>
</comment>
<dbReference type="GO" id="GO:0009279">
    <property type="term" value="C:cell outer membrane"/>
    <property type="evidence" value="ECO:0007669"/>
    <property type="project" value="UniProtKB-SubCell"/>
</dbReference>
<name>A4JBI2_BURVG</name>